<evidence type="ECO:0000256" key="6">
    <source>
        <dbReference type="SAM" id="MobiDB-lite"/>
    </source>
</evidence>
<dbReference type="GO" id="GO:0042149">
    <property type="term" value="P:cellular response to glucose starvation"/>
    <property type="evidence" value="ECO:0007669"/>
    <property type="project" value="TreeGrafter"/>
</dbReference>
<feature type="region of interest" description="Disordered" evidence="6">
    <location>
        <begin position="114"/>
        <end position="140"/>
    </location>
</feature>
<proteinExistence type="inferred from homology"/>
<protein>
    <recommendedName>
        <fullName evidence="5">KICSTOR subunit 2</fullName>
    </recommendedName>
</protein>
<dbReference type="AlphaFoldDB" id="A0A1D1VBE7"/>
<evidence type="ECO:0000256" key="5">
    <source>
        <dbReference type="ARBA" id="ARBA00072667"/>
    </source>
</evidence>
<evidence type="ECO:0000313" key="8">
    <source>
        <dbReference type="Proteomes" id="UP000186922"/>
    </source>
</evidence>
<dbReference type="FunFam" id="1.10.3450.30:FF:000001">
    <property type="entry name" value="KICSTOR complex protein C12orf66 homolog"/>
    <property type="match status" value="1"/>
</dbReference>
<dbReference type="SUPFAM" id="SSF160651">
    <property type="entry name" value="FLJ32549 C-terminal domain-like"/>
    <property type="match status" value="1"/>
</dbReference>
<feature type="compositionally biased region" description="Low complexity" evidence="6">
    <location>
        <begin position="117"/>
        <end position="140"/>
    </location>
</feature>
<dbReference type="GO" id="GO:0005765">
    <property type="term" value="C:lysosomal membrane"/>
    <property type="evidence" value="ECO:0007669"/>
    <property type="project" value="UniProtKB-SubCell"/>
</dbReference>
<dbReference type="InterPro" id="IPR018544">
    <property type="entry name" value="KICS_2"/>
</dbReference>
<name>A0A1D1VBE7_RAMVA</name>
<evidence type="ECO:0000256" key="1">
    <source>
        <dbReference type="ARBA" id="ARBA00004656"/>
    </source>
</evidence>
<evidence type="ECO:0000256" key="2">
    <source>
        <dbReference type="ARBA" id="ARBA00023136"/>
    </source>
</evidence>
<dbReference type="GO" id="GO:0061462">
    <property type="term" value="P:protein localization to lysosome"/>
    <property type="evidence" value="ECO:0007669"/>
    <property type="project" value="TreeGrafter"/>
</dbReference>
<dbReference type="GO" id="GO:1904262">
    <property type="term" value="P:negative regulation of TORC1 signaling"/>
    <property type="evidence" value="ECO:0007669"/>
    <property type="project" value="TreeGrafter"/>
</dbReference>
<dbReference type="STRING" id="947166.A0A1D1VBE7"/>
<dbReference type="Pfam" id="PF09404">
    <property type="entry name" value="C12orf66_like"/>
    <property type="match status" value="2"/>
</dbReference>
<keyword evidence="3" id="KW-0458">Lysosome</keyword>
<comment type="caution">
    <text evidence="7">The sequence shown here is derived from an EMBL/GenBank/DDBJ whole genome shotgun (WGS) entry which is preliminary data.</text>
</comment>
<organism evidence="7 8">
    <name type="scientific">Ramazzottius varieornatus</name>
    <name type="common">Water bear</name>
    <name type="synonym">Tardigrade</name>
    <dbReference type="NCBI Taxonomy" id="947166"/>
    <lineage>
        <taxon>Eukaryota</taxon>
        <taxon>Metazoa</taxon>
        <taxon>Ecdysozoa</taxon>
        <taxon>Tardigrada</taxon>
        <taxon>Eutardigrada</taxon>
        <taxon>Parachela</taxon>
        <taxon>Hypsibioidea</taxon>
        <taxon>Ramazzottiidae</taxon>
        <taxon>Ramazzottius</taxon>
    </lineage>
</organism>
<dbReference type="Gene3D" id="1.10.3450.30">
    <property type="match status" value="1"/>
</dbReference>
<evidence type="ECO:0000313" key="7">
    <source>
        <dbReference type="EMBL" id="GAU97392.1"/>
    </source>
</evidence>
<dbReference type="EMBL" id="BDGG01000004">
    <property type="protein sequence ID" value="GAU97392.1"/>
    <property type="molecule type" value="Genomic_DNA"/>
</dbReference>
<dbReference type="OrthoDB" id="18134at2759"/>
<sequence>MMSGDTGVLEYVFYCIGRCSFDRAKEISEKEEKAAGKNPQGSVLALSQLMASLGQLSAAEKMYFSLSFLTQTPNNPKAFRRKDARIPLQGMYGQIKQDLDRRLEILYRTPDTLGTESSSGFSFTAPSPTPSTSSIPTSGPAGQIPSAVVVHLSEQLSHFTTARLDMIEIYEQLHEMGLNRVGQYGSLLTKIEQVMTTYGKEFHHPALSPLESSFSLETEVLKHLISAQLRMLDWNFMASLVHLTHAHRRLQMWTSIQQAEERPAQLPGYRTSPTKTTTWPALLTWFSKYQTALLAKFSLYFHDVLSKQTTLPDLRNLMTKTVPDYHQKILQFQRKSDAHSVCVVLDTNGMDYRGAGYQLPGHQPEAPSGLNSYPLLFCYPPEKPAKHWAPIVMTLAEESRRLAEPDNIVTVSDRAMDRTYFAAQIEPRFYIVIVFEVKKSEKDVTVTQFLLDIVSQLRCSKTLESLKPAQ</sequence>
<dbReference type="GO" id="GO:0034198">
    <property type="term" value="P:cellular response to amino acid starvation"/>
    <property type="evidence" value="ECO:0007669"/>
    <property type="project" value="TreeGrafter"/>
</dbReference>
<dbReference type="PANTHER" id="PTHR31581:SF1">
    <property type="entry name" value="KICSTOR SUBUNIT 2"/>
    <property type="match status" value="1"/>
</dbReference>
<gene>
    <name evidence="7" type="primary">RvY_08699-1</name>
    <name evidence="7" type="synonym">RvY_08699.1</name>
    <name evidence="7" type="ORF">RvY_08699</name>
</gene>
<accession>A0A1D1VBE7</accession>
<evidence type="ECO:0000256" key="4">
    <source>
        <dbReference type="ARBA" id="ARBA00060863"/>
    </source>
</evidence>
<dbReference type="Proteomes" id="UP000186922">
    <property type="component" value="Unassembled WGS sequence"/>
</dbReference>
<comment type="similarity">
    <text evidence="4">Belongs to the KICS2 family.</text>
</comment>
<comment type="subcellular location">
    <subcellularLocation>
        <location evidence="1">Lysosome membrane</location>
    </subcellularLocation>
</comment>
<reference evidence="7 8" key="1">
    <citation type="journal article" date="2016" name="Nat. Commun.">
        <title>Extremotolerant tardigrade genome and improved radiotolerance of human cultured cells by tardigrade-unique protein.</title>
        <authorList>
            <person name="Hashimoto T."/>
            <person name="Horikawa D.D."/>
            <person name="Saito Y."/>
            <person name="Kuwahara H."/>
            <person name="Kozuka-Hata H."/>
            <person name="Shin-I T."/>
            <person name="Minakuchi Y."/>
            <person name="Ohishi K."/>
            <person name="Motoyama A."/>
            <person name="Aizu T."/>
            <person name="Enomoto A."/>
            <person name="Kondo K."/>
            <person name="Tanaka S."/>
            <person name="Hara Y."/>
            <person name="Koshikawa S."/>
            <person name="Sagara H."/>
            <person name="Miura T."/>
            <person name="Yokobori S."/>
            <person name="Miyagawa K."/>
            <person name="Suzuki Y."/>
            <person name="Kubo T."/>
            <person name="Oyama M."/>
            <person name="Kohara Y."/>
            <person name="Fujiyama A."/>
            <person name="Arakawa K."/>
            <person name="Katayama T."/>
            <person name="Toyoda A."/>
            <person name="Kunieda T."/>
        </authorList>
    </citation>
    <scope>NUCLEOTIDE SEQUENCE [LARGE SCALE GENOMIC DNA]</scope>
    <source>
        <strain evidence="7 8">YOKOZUNA-1</strain>
    </source>
</reference>
<keyword evidence="2" id="KW-0472">Membrane</keyword>
<evidence type="ECO:0000256" key="3">
    <source>
        <dbReference type="ARBA" id="ARBA00023228"/>
    </source>
</evidence>
<dbReference type="InterPro" id="IPR038060">
    <property type="entry name" value="C12orf66-like_central_sf"/>
</dbReference>
<dbReference type="SUPFAM" id="SSF158548">
    <property type="entry name" value="FLJ32549 domain-like"/>
    <property type="match status" value="1"/>
</dbReference>
<keyword evidence="8" id="KW-1185">Reference proteome</keyword>
<dbReference type="PANTHER" id="PTHR31581">
    <property type="entry name" value="KICSTOR COMPLEX PROTEIN C12ORF66"/>
    <property type="match status" value="1"/>
</dbReference>